<dbReference type="HOGENOM" id="CLU_005210_0_0_1"/>
<feature type="repeat" description="RCC1" evidence="1">
    <location>
        <begin position="3"/>
        <end position="54"/>
    </location>
</feature>
<reference evidence="2 3" key="1">
    <citation type="journal article" date="2011" name="Proc. Natl. Acad. Sci. U.S.A.">
        <title>Evolutionary erosion of yeast sex chromosomes by mating-type switching accidents.</title>
        <authorList>
            <person name="Gordon J.L."/>
            <person name="Armisen D."/>
            <person name="Proux-Wera E."/>
            <person name="Oheigeartaigh S.S."/>
            <person name="Byrne K.P."/>
            <person name="Wolfe K.H."/>
        </authorList>
    </citation>
    <scope>NUCLEOTIDE SEQUENCE [LARGE SCALE GENOMIC DNA]</scope>
    <source>
        <strain evidence="3">ATCC MYA-139 / BCRC 22969 / CBS 8797 / CCRC 22969 / KCTC 17520 / NBRC 10181 / NCYC 3082</strain>
    </source>
</reference>
<dbReference type="GeneID" id="34525905"/>
<dbReference type="GO" id="GO:0005085">
    <property type="term" value="F:guanyl-nucleotide exchange factor activity"/>
    <property type="evidence" value="ECO:0007669"/>
    <property type="project" value="TreeGrafter"/>
</dbReference>
<name>J7S7A9_HUIN7</name>
<dbReference type="PRINTS" id="PR00633">
    <property type="entry name" value="RCCNDNSATION"/>
</dbReference>
<keyword evidence="3" id="KW-1185">Reference proteome</keyword>
<dbReference type="RefSeq" id="XP_022464462.1">
    <property type="nucleotide sequence ID" value="XM_022607914.1"/>
</dbReference>
<dbReference type="InterPro" id="IPR009091">
    <property type="entry name" value="RCC1/BLIP-II"/>
</dbReference>
<dbReference type="STRING" id="1071383.J7S7A9"/>
<dbReference type="eggNOG" id="KOG1426">
    <property type="taxonomic scope" value="Eukaryota"/>
</dbReference>
<sequence>MGFNVYCLGSNGRGQLGLGHCNDVMVAQKSIVQSSDEVRKVVCGGNHTVLLLEGSGSVLATGNNEFGQLVGGPVVDYTDWVDCNGPWSTPRVLDVAAGWEFTAIVDENNIVRSRGAGPRGELGVGLDTCSGNSNNSGGGFCTVMECGSDDEVKLFASFANCVAVVTTKGGHCTVYGWGSNTKCQLQTPKSKIVDRPVVIYETDDPVDYAALGKNFNVLVNKRGEIVHAAGNLPSGFHWEHWKGVPGLQVRCMWSSIHILDLKGSRLSFGFNLHGQLLDTAFPQDMYVTDTCMGSEHGVVVVKELDGSQRVLAWGWGEHGNCGRLSPNQSDSDPTSVINDKSNEVSPLNEILVVDPDKKVKVWGGCATTWIVVSS</sequence>
<dbReference type="OMA" id="GWGANTK"/>
<dbReference type="SUPFAM" id="SSF50985">
    <property type="entry name" value="RCC1/BLIP-II"/>
    <property type="match status" value="1"/>
</dbReference>
<dbReference type="GO" id="GO:0005737">
    <property type="term" value="C:cytoplasm"/>
    <property type="evidence" value="ECO:0007669"/>
    <property type="project" value="EnsemblFungi"/>
</dbReference>
<gene>
    <name evidence="2" type="primary">KNAG0D04760</name>
    <name evidence="2" type="ordered locus">KNAG_0D04760</name>
</gene>
<dbReference type="GO" id="GO:0002098">
    <property type="term" value="P:tRNA wobble uridine modification"/>
    <property type="evidence" value="ECO:0007669"/>
    <property type="project" value="EnsemblFungi"/>
</dbReference>
<proteinExistence type="predicted"/>
<evidence type="ECO:0000256" key="1">
    <source>
        <dbReference type="PROSITE-ProRule" id="PRU00235"/>
    </source>
</evidence>
<dbReference type="Proteomes" id="UP000006310">
    <property type="component" value="Chromosome 4"/>
</dbReference>
<dbReference type="OrthoDB" id="5370059at2759"/>
<dbReference type="Pfam" id="PF13540">
    <property type="entry name" value="RCC1_2"/>
    <property type="match status" value="1"/>
</dbReference>
<dbReference type="PANTHER" id="PTHR45982:SF1">
    <property type="entry name" value="REGULATOR OF CHROMOSOME CONDENSATION"/>
    <property type="match status" value="1"/>
</dbReference>
<organism evidence="2 3">
    <name type="scientific">Huiozyma naganishii (strain ATCC MYA-139 / BCRC 22969 / CBS 8797 / KCTC 17520 / NBRC 10181 / NCYC 3082 / Yp74L-3)</name>
    <name type="common">Yeast</name>
    <name type="synonym">Kazachstania naganishii</name>
    <dbReference type="NCBI Taxonomy" id="1071383"/>
    <lineage>
        <taxon>Eukaryota</taxon>
        <taxon>Fungi</taxon>
        <taxon>Dikarya</taxon>
        <taxon>Ascomycota</taxon>
        <taxon>Saccharomycotina</taxon>
        <taxon>Saccharomycetes</taxon>
        <taxon>Saccharomycetales</taxon>
        <taxon>Saccharomycetaceae</taxon>
        <taxon>Huiozyma</taxon>
    </lineage>
</organism>
<dbReference type="AlphaFoldDB" id="J7S7A9"/>
<dbReference type="InterPro" id="IPR000408">
    <property type="entry name" value="Reg_chr_condens"/>
</dbReference>
<dbReference type="EMBL" id="HE978317">
    <property type="protein sequence ID" value="CCK70216.1"/>
    <property type="molecule type" value="Genomic_DNA"/>
</dbReference>
<accession>J7S7A9</accession>
<protein>
    <submittedName>
        <fullName evidence="2">Uncharacterized protein</fullName>
    </submittedName>
</protein>
<reference evidence="3" key="2">
    <citation type="submission" date="2012-08" db="EMBL/GenBank/DDBJ databases">
        <title>Genome sequence of Kazachstania naganishii.</title>
        <authorList>
            <person name="Gordon J.L."/>
            <person name="Armisen D."/>
            <person name="Proux-Wera E."/>
            <person name="OhEigeartaigh S.S."/>
            <person name="Byrne K.P."/>
            <person name="Wolfe K.H."/>
        </authorList>
    </citation>
    <scope>NUCLEOTIDE SEQUENCE [LARGE SCALE GENOMIC DNA]</scope>
    <source>
        <strain evidence="3">ATCC MYA-139 / BCRC 22969 / CBS 8797 / CCRC 22969 / KCTC 17520 / NBRC 10181 / NCYC 3082</strain>
    </source>
</reference>
<dbReference type="Gene3D" id="2.130.10.30">
    <property type="entry name" value="Regulator of chromosome condensation 1/beta-lactamase-inhibitor protein II"/>
    <property type="match status" value="2"/>
</dbReference>
<dbReference type="PANTHER" id="PTHR45982">
    <property type="entry name" value="REGULATOR OF CHROMOSOME CONDENSATION"/>
    <property type="match status" value="1"/>
</dbReference>
<dbReference type="GO" id="GO:0017183">
    <property type="term" value="P:protein histidyl modification to diphthamide"/>
    <property type="evidence" value="ECO:0007669"/>
    <property type="project" value="EnsemblFungi"/>
</dbReference>
<dbReference type="KEGG" id="kng:KNAG_0D04760"/>
<evidence type="ECO:0000313" key="3">
    <source>
        <dbReference type="Proteomes" id="UP000006310"/>
    </source>
</evidence>
<dbReference type="InterPro" id="IPR051553">
    <property type="entry name" value="Ran_GTPase-activating"/>
</dbReference>
<dbReference type="PROSITE" id="PS50012">
    <property type="entry name" value="RCC1_3"/>
    <property type="match status" value="1"/>
</dbReference>
<evidence type="ECO:0000313" key="2">
    <source>
        <dbReference type="EMBL" id="CCK70216.1"/>
    </source>
</evidence>